<dbReference type="GeneID" id="87865083"/>
<dbReference type="CDD" id="cd01389">
    <property type="entry name" value="HMG-box_ROX1-like"/>
    <property type="match status" value="1"/>
</dbReference>
<dbReference type="GO" id="GO:0005634">
    <property type="term" value="C:nucleus"/>
    <property type="evidence" value="ECO:0007669"/>
    <property type="project" value="UniProtKB-UniRule"/>
</dbReference>
<keyword evidence="7" id="KW-1185">Reference proteome</keyword>
<dbReference type="GO" id="GO:0001228">
    <property type="term" value="F:DNA-binding transcription activator activity, RNA polymerase II-specific"/>
    <property type="evidence" value="ECO:0007669"/>
    <property type="project" value="TreeGrafter"/>
</dbReference>
<keyword evidence="1" id="KW-0805">Transcription regulation</keyword>
<evidence type="ECO:0000256" key="1">
    <source>
        <dbReference type="ARBA" id="ARBA00023015"/>
    </source>
</evidence>
<protein>
    <submittedName>
        <fullName evidence="6">Mat-a protein</fullName>
    </submittedName>
</protein>
<feature type="domain" description="HMG box" evidence="5">
    <location>
        <begin position="116"/>
        <end position="184"/>
    </location>
</feature>
<gene>
    <name evidence="6" type="ORF">B0H65DRAFT_504592</name>
</gene>
<reference evidence="6" key="1">
    <citation type="journal article" date="2023" name="Mol. Phylogenet. Evol.">
        <title>Genome-scale phylogeny and comparative genomics of the fungal order Sordariales.</title>
        <authorList>
            <person name="Hensen N."/>
            <person name="Bonometti L."/>
            <person name="Westerberg I."/>
            <person name="Brannstrom I.O."/>
            <person name="Guillou S."/>
            <person name="Cros-Aarteil S."/>
            <person name="Calhoun S."/>
            <person name="Haridas S."/>
            <person name="Kuo A."/>
            <person name="Mondo S."/>
            <person name="Pangilinan J."/>
            <person name="Riley R."/>
            <person name="LaButti K."/>
            <person name="Andreopoulos B."/>
            <person name="Lipzen A."/>
            <person name="Chen C."/>
            <person name="Yan M."/>
            <person name="Daum C."/>
            <person name="Ng V."/>
            <person name="Clum A."/>
            <person name="Steindorff A."/>
            <person name="Ohm R.A."/>
            <person name="Martin F."/>
            <person name="Silar P."/>
            <person name="Natvig D.O."/>
            <person name="Lalanne C."/>
            <person name="Gautier V."/>
            <person name="Ament-Velasquez S.L."/>
            <person name="Kruys A."/>
            <person name="Hutchinson M.I."/>
            <person name="Powell A.J."/>
            <person name="Barry K."/>
            <person name="Miller A.N."/>
            <person name="Grigoriev I.V."/>
            <person name="Debuchy R."/>
            <person name="Gladieux P."/>
            <person name="Hiltunen Thoren M."/>
            <person name="Johannesson H."/>
        </authorList>
    </citation>
    <scope>NUCLEOTIDE SEQUENCE</scope>
    <source>
        <strain evidence="6">CBS 560.94</strain>
    </source>
</reference>
<evidence type="ECO:0000256" key="3">
    <source>
        <dbReference type="ARBA" id="ARBA00023163"/>
    </source>
</evidence>
<dbReference type="Pfam" id="PF00505">
    <property type="entry name" value="HMG_box"/>
    <property type="match status" value="1"/>
</dbReference>
<name>A0AAE0JP92_9PEZI</name>
<evidence type="ECO:0000313" key="6">
    <source>
        <dbReference type="EMBL" id="KAK3354534.1"/>
    </source>
</evidence>
<dbReference type="Proteomes" id="UP001278500">
    <property type="component" value="Unassembled WGS sequence"/>
</dbReference>
<evidence type="ECO:0000259" key="5">
    <source>
        <dbReference type="PROSITE" id="PS50118"/>
    </source>
</evidence>
<dbReference type="FunFam" id="1.10.30.10:FF:000041">
    <property type="entry name" value="HMG box family protein"/>
    <property type="match status" value="1"/>
</dbReference>
<dbReference type="GO" id="GO:0030154">
    <property type="term" value="P:cell differentiation"/>
    <property type="evidence" value="ECO:0007669"/>
    <property type="project" value="TreeGrafter"/>
</dbReference>
<dbReference type="PANTHER" id="PTHR10270">
    <property type="entry name" value="SOX TRANSCRIPTION FACTOR"/>
    <property type="match status" value="1"/>
</dbReference>
<evidence type="ECO:0000313" key="7">
    <source>
        <dbReference type="Proteomes" id="UP001278500"/>
    </source>
</evidence>
<accession>A0AAE0JP92</accession>
<dbReference type="PANTHER" id="PTHR10270:SF161">
    <property type="entry name" value="SEX-DETERMINING REGION Y PROTEIN"/>
    <property type="match status" value="1"/>
</dbReference>
<feature type="DNA-binding region" description="HMG box" evidence="4">
    <location>
        <begin position="116"/>
        <end position="184"/>
    </location>
</feature>
<dbReference type="PROSITE" id="PS50118">
    <property type="entry name" value="HMG_BOX_2"/>
    <property type="match status" value="1"/>
</dbReference>
<evidence type="ECO:0000256" key="4">
    <source>
        <dbReference type="PROSITE-ProRule" id="PRU00267"/>
    </source>
</evidence>
<dbReference type="InterPro" id="IPR050140">
    <property type="entry name" value="SRY-related_HMG-box_TF-like"/>
</dbReference>
<proteinExistence type="predicted"/>
<dbReference type="RefSeq" id="XP_062685912.1">
    <property type="nucleotide sequence ID" value="XM_062827929.1"/>
</dbReference>
<sequence length="443" mass="49138">MDGNLTHPAPDVTTTLAWSRISNQLGHWNDRKVIAIPLSDFLNTDPVTQSGIIASFKKATGEEGMFARDPESLGIMLLGPAKLFKPDGVVVDGNLFWDPKGIHASAPKEQQKKVKIPRPPNAYILYRKDHHREIRERNPGLHNNEISVIVGNMWRDEQPHIREKYFNMANEIKTRLLLEHPDYRYAPRRPQDIRRRVSPYLKIKLLNYDAHGNLLWGTVNGEDAALIRTHFHGVVRVEEMDDGCRIVCRPVAGSRKLRAAVVDTWMPRYTVDPTPPAEDDDAAAQAFNFNDPMDPLAGAYFPVNDHLWVTVNQTPPFNAPPPNPHPHLGFVHPDGMEAVIHNVQDMIAQVQEANQAAAANATSATTAAPAVTQVMADNTINPALIPTVNTNATVLPHVHTIPDNATVTPSATGNSVHVVTPGHQGYHLINWPPLSSENMDTED</sequence>
<dbReference type="EMBL" id="JAUEPP010000001">
    <property type="protein sequence ID" value="KAK3354534.1"/>
    <property type="molecule type" value="Genomic_DNA"/>
</dbReference>
<comment type="caution">
    <text evidence="6">The sequence shown here is derived from an EMBL/GenBank/DDBJ whole genome shotgun (WGS) entry which is preliminary data.</text>
</comment>
<dbReference type="InterPro" id="IPR036910">
    <property type="entry name" value="HMG_box_dom_sf"/>
</dbReference>
<dbReference type="AlphaFoldDB" id="A0AAE0JP92"/>
<evidence type="ECO:0000256" key="2">
    <source>
        <dbReference type="ARBA" id="ARBA00023125"/>
    </source>
</evidence>
<organism evidence="6 7">
    <name type="scientific">Neurospora tetraspora</name>
    <dbReference type="NCBI Taxonomy" id="94610"/>
    <lineage>
        <taxon>Eukaryota</taxon>
        <taxon>Fungi</taxon>
        <taxon>Dikarya</taxon>
        <taxon>Ascomycota</taxon>
        <taxon>Pezizomycotina</taxon>
        <taxon>Sordariomycetes</taxon>
        <taxon>Sordariomycetidae</taxon>
        <taxon>Sordariales</taxon>
        <taxon>Sordariaceae</taxon>
        <taxon>Neurospora</taxon>
    </lineage>
</organism>
<dbReference type="InterPro" id="IPR009071">
    <property type="entry name" value="HMG_box_dom"/>
</dbReference>
<dbReference type="Gene3D" id="1.10.30.10">
    <property type="entry name" value="High mobility group box domain"/>
    <property type="match status" value="1"/>
</dbReference>
<dbReference type="GO" id="GO:0000978">
    <property type="term" value="F:RNA polymerase II cis-regulatory region sequence-specific DNA binding"/>
    <property type="evidence" value="ECO:0007669"/>
    <property type="project" value="TreeGrafter"/>
</dbReference>
<reference evidence="6" key="2">
    <citation type="submission" date="2023-06" db="EMBL/GenBank/DDBJ databases">
        <authorList>
            <consortium name="Lawrence Berkeley National Laboratory"/>
            <person name="Haridas S."/>
            <person name="Hensen N."/>
            <person name="Bonometti L."/>
            <person name="Westerberg I."/>
            <person name="Brannstrom I.O."/>
            <person name="Guillou S."/>
            <person name="Cros-Aarteil S."/>
            <person name="Calhoun S."/>
            <person name="Kuo A."/>
            <person name="Mondo S."/>
            <person name="Pangilinan J."/>
            <person name="Riley R."/>
            <person name="Labutti K."/>
            <person name="Andreopoulos B."/>
            <person name="Lipzen A."/>
            <person name="Chen C."/>
            <person name="Yanf M."/>
            <person name="Daum C."/>
            <person name="Ng V."/>
            <person name="Clum A."/>
            <person name="Steindorff A."/>
            <person name="Ohm R."/>
            <person name="Martin F."/>
            <person name="Silar P."/>
            <person name="Natvig D."/>
            <person name="Lalanne C."/>
            <person name="Gautier V."/>
            <person name="Ament-Velasquez S.L."/>
            <person name="Kruys A."/>
            <person name="Hutchinson M.I."/>
            <person name="Powell A.J."/>
            <person name="Barry K."/>
            <person name="Miller A.N."/>
            <person name="Grigoriev I.V."/>
            <person name="Debuchy R."/>
            <person name="Gladieux P."/>
            <person name="Thoren M.H."/>
            <person name="Johannesson H."/>
        </authorList>
    </citation>
    <scope>NUCLEOTIDE SEQUENCE</scope>
    <source>
        <strain evidence="6">CBS 560.94</strain>
    </source>
</reference>
<keyword evidence="3" id="KW-0804">Transcription</keyword>
<dbReference type="SMART" id="SM00398">
    <property type="entry name" value="HMG"/>
    <property type="match status" value="1"/>
</dbReference>
<dbReference type="SUPFAM" id="SSF47095">
    <property type="entry name" value="HMG-box"/>
    <property type="match status" value="1"/>
</dbReference>
<keyword evidence="2 4" id="KW-0238">DNA-binding</keyword>
<keyword evidence="4" id="KW-0539">Nucleus</keyword>